<feature type="chain" id="PRO_5034705633" description="Yeast cell wall synthesis Kre9/Knh1-like N-terminal domain-containing protein" evidence="3">
    <location>
        <begin position="21"/>
        <end position="223"/>
    </location>
</feature>
<proteinExistence type="predicted"/>
<evidence type="ECO:0000313" key="6">
    <source>
        <dbReference type="Proteomes" id="UP000613177"/>
    </source>
</evidence>
<dbReference type="PANTHER" id="PTHR40633">
    <property type="entry name" value="MATRIX PROTEIN, PUTATIVE (AFU_ORTHOLOGUE AFUA_8G05410)-RELATED"/>
    <property type="match status" value="1"/>
</dbReference>
<dbReference type="EMBL" id="JAEPRE010000065">
    <property type="protein sequence ID" value="KAG2233934.1"/>
    <property type="molecule type" value="Genomic_DNA"/>
</dbReference>
<sequence length="223" mass="21942">MKSFFLATFALAITMVYGQANPVYITAPLTGATYTAGSTIQIRWINPVADTITQIVLAKGLSTNIQPVSTIASNIATSTGSYSWTIPADLPAGSDYAFALGTSPDVSYTGQFTINAASGDATTTTAAGSSTASTASASASVSASANVTSAVSSVASAVSASSVPVSSKPSAAPSVVPSASKPVSVSRSASSPISSPTLDSAAMSTKASVCAIAMTAFAALALM</sequence>
<accession>A0A8H7W0G3</accession>
<evidence type="ECO:0000256" key="1">
    <source>
        <dbReference type="ARBA" id="ARBA00022729"/>
    </source>
</evidence>
<dbReference type="OrthoDB" id="2260257at2759"/>
<comment type="caution">
    <text evidence="5">The sequence shown here is derived from an EMBL/GenBank/DDBJ whole genome shotgun (WGS) entry which is preliminary data.</text>
</comment>
<keyword evidence="6" id="KW-1185">Reference proteome</keyword>
<dbReference type="Pfam" id="PF10342">
    <property type="entry name" value="Kre9_KNH"/>
    <property type="match status" value="1"/>
</dbReference>
<dbReference type="PANTHER" id="PTHR40633:SF1">
    <property type="entry name" value="GPI ANCHORED SERINE-THREONINE RICH PROTEIN (AFU_ORTHOLOGUE AFUA_1G03630)"/>
    <property type="match status" value="1"/>
</dbReference>
<keyword evidence="1 3" id="KW-0732">Signal</keyword>
<evidence type="ECO:0000313" key="5">
    <source>
        <dbReference type="EMBL" id="KAG2233934.1"/>
    </source>
</evidence>
<gene>
    <name evidence="5" type="ORF">INT48_009747</name>
</gene>
<evidence type="ECO:0000256" key="2">
    <source>
        <dbReference type="SAM" id="MobiDB-lite"/>
    </source>
</evidence>
<dbReference type="InterPro" id="IPR052982">
    <property type="entry name" value="SRP1/TIP1-like"/>
</dbReference>
<reference evidence="5" key="1">
    <citation type="submission" date="2021-01" db="EMBL/GenBank/DDBJ databases">
        <title>Metabolic potential, ecology and presence of endohyphal bacteria is reflected in genomic diversity of Mucoromycotina.</title>
        <authorList>
            <person name="Muszewska A."/>
            <person name="Okrasinska A."/>
            <person name="Steczkiewicz K."/>
            <person name="Drgas O."/>
            <person name="Orlowska M."/>
            <person name="Perlinska-Lenart U."/>
            <person name="Aleksandrzak-Piekarczyk T."/>
            <person name="Szatraj K."/>
            <person name="Zielenkiewicz U."/>
            <person name="Pilsyk S."/>
            <person name="Malc E."/>
            <person name="Mieczkowski P."/>
            <person name="Kruszewska J.S."/>
            <person name="Biernat P."/>
            <person name="Pawlowska J."/>
        </authorList>
    </citation>
    <scope>NUCLEOTIDE SEQUENCE</scope>
    <source>
        <strain evidence="5">WA0000018081</strain>
    </source>
</reference>
<protein>
    <recommendedName>
        <fullName evidence="4">Yeast cell wall synthesis Kre9/Knh1-like N-terminal domain-containing protein</fullName>
    </recommendedName>
</protein>
<feature type="domain" description="Yeast cell wall synthesis Kre9/Knh1-like N-terminal" evidence="4">
    <location>
        <begin position="28"/>
        <end position="114"/>
    </location>
</feature>
<organism evidence="5 6">
    <name type="scientific">Thamnidium elegans</name>
    <dbReference type="NCBI Taxonomy" id="101142"/>
    <lineage>
        <taxon>Eukaryota</taxon>
        <taxon>Fungi</taxon>
        <taxon>Fungi incertae sedis</taxon>
        <taxon>Mucoromycota</taxon>
        <taxon>Mucoromycotina</taxon>
        <taxon>Mucoromycetes</taxon>
        <taxon>Mucorales</taxon>
        <taxon>Mucorineae</taxon>
        <taxon>Mucoraceae</taxon>
        <taxon>Thamnidium</taxon>
    </lineage>
</organism>
<name>A0A8H7W0G3_9FUNG</name>
<feature type="region of interest" description="Disordered" evidence="2">
    <location>
        <begin position="164"/>
        <end position="199"/>
    </location>
</feature>
<dbReference type="AlphaFoldDB" id="A0A8H7W0G3"/>
<dbReference type="InterPro" id="IPR018466">
    <property type="entry name" value="Kre9/Knh1-like_N"/>
</dbReference>
<feature type="signal peptide" evidence="3">
    <location>
        <begin position="1"/>
        <end position="20"/>
    </location>
</feature>
<dbReference type="Proteomes" id="UP000613177">
    <property type="component" value="Unassembled WGS sequence"/>
</dbReference>
<evidence type="ECO:0000256" key="3">
    <source>
        <dbReference type="SAM" id="SignalP"/>
    </source>
</evidence>
<evidence type="ECO:0000259" key="4">
    <source>
        <dbReference type="Pfam" id="PF10342"/>
    </source>
</evidence>